<dbReference type="EMBL" id="MU856683">
    <property type="protein sequence ID" value="KAK3896413.1"/>
    <property type="molecule type" value="Genomic_DNA"/>
</dbReference>
<comment type="caution">
    <text evidence="1">The sequence shown here is derived from an EMBL/GenBank/DDBJ whole genome shotgun (WGS) entry which is preliminary data.</text>
</comment>
<dbReference type="AlphaFoldDB" id="A0AAN6MAG7"/>
<dbReference type="SUPFAM" id="SSF56300">
    <property type="entry name" value="Metallo-dependent phosphatases"/>
    <property type="match status" value="1"/>
</dbReference>
<reference evidence="1" key="1">
    <citation type="journal article" date="2023" name="Mol. Phylogenet. Evol.">
        <title>Genome-scale phylogeny and comparative genomics of the fungal order Sordariales.</title>
        <authorList>
            <person name="Hensen N."/>
            <person name="Bonometti L."/>
            <person name="Westerberg I."/>
            <person name="Brannstrom I.O."/>
            <person name="Guillou S."/>
            <person name="Cros-Aarteil S."/>
            <person name="Calhoun S."/>
            <person name="Haridas S."/>
            <person name="Kuo A."/>
            <person name="Mondo S."/>
            <person name="Pangilinan J."/>
            <person name="Riley R."/>
            <person name="LaButti K."/>
            <person name="Andreopoulos B."/>
            <person name="Lipzen A."/>
            <person name="Chen C."/>
            <person name="Yan M."/>
            <person name="Daum C."/>
            <person name="Ng V."/>
            <person name="Clum A."/>
            <person name="Steindorff A."/>
            <person name="Ohm R.A."/>
            <person name="Martin F."/>
            <person name="Silar P."/>
            <person name="Natvig D.O."/>
            <person name="Lalanne C."/>
            <person name="Gautier V."/>
            <person name="Ament-Velasquez S.L."/>
            <person name="Kruys A."/>
            <person name="Hutchinson M.I."/>
            <person name="Powell A.J."/>
            <person name="Barry K."/>
            <person name="Miller A.N."/>
            <person name="Grigoriev I.V."/>
            <person name="Debuchy R."/>
            <person name="Gladieux P."/>
            <person name="Hiltunen Thoren M."/>
            <person name="Johannesson H."/>
        </authorList>
    </citation>
    <scope>NUCLEOTIDE SEQUENCE</scope>
    <source>
        <strain evidence="1">CBS 103.79</strain>
    </source>
</reference>
<name>A0AAN6MAG7_9PEZI</name>
<protein>
    <recommendedName>
        <fullName evidence="3">Calcineurin-like phosphoesterase domain-containing protein</fullName>
    </recommendedName>
</protein>
<accession>A0AAN6MAG7</accession>
<dbReference type="InterPro" id="IPR029052">
    <property type="entry name" value="Metallo-depent_PP-like"/>
</dbReference>
<dbReference type="PANTHER" id="PTHR37844:SF2">
    <property type="entry name" value="SER_THR PROTEIN PHOSPHATASE SUPERFAMILY (AFU_ORTHOLOGUE AFUA_1G14840)"/>
    <property type="match status" value="1"/>
</dbReference>
<evidence type="ECO:0008006" key="3">
    <source>
        <dbReference type="Google" id="ProtNLM"/>
    </source>
</evidence>
<evidence type="ECO:0000313" key="2">
    <source>
        <dbReference type="Proteomes" id="UP001303889"/>
    </source>
</evidence>
<keyword evidence="2" id="KW-1185">Reference proteome</keyword>
<proteinExistence type="predicted"/>
<reference evidence="1" key="2">
    <citation type="submission" date="2023-05" db="EMBL/GenBank/DDBJ databases">
        <authorList>
            <consortium name="Lawrence Berkeley National Laboratory"/>
            <person name="Steindorff A."/>
            <person name="Hensen N."/>
            <person name="Bonometti L."/>
            <person name="Westerberg I."/>
            <person name="Brannstrom I.O."/>
            <person name="Guillou S."/>
            <person name="Cros-Aarteil S."/>
            <person name="Calhoun S."/>
            <person name="Haridas S."/>
            <person name="Kuo A."/>
            <person name="Mondo S."/>
            <person name="Pangilinan J."/>
            <person name="Riley R."/>
            <person name="Labutti K."/>
            <person name="Andreopoulos B."/>
            <person name="Lipzen A."/>
            <person name="Chen C."/>
            <person name="Yanf M."/>
            <person name="Daum C."/>
            <person name="Ng V."/>
            <person name="Clum A."/>
            <person name="Ohm R."/>
            <person name="Martin F."/>
            <person name="Silar P."/>
            <person name="Natvig D."/>
            <person name="Lalanne C."/>
            <person name="Gautier V."/>
            <person name="Ament-Velasquez S.L."/>
            <person name="Kruys A."/>
            <person name="Hutchinson M.I."/>
            <person name="Powell A.J."/>
            <person name="Barry K."/>
            <person name="Miller A.N."/>
            <person name="Grigoriev I.V."/>
            <person name="Debuchy R."/>
            <person name="Gladieux P."/>
            <person name="Thoren M.H."/>
            <person name="Johannesson H."/>
        </authorList>
    </citation>
    <scope>NUCLEOTIDE SEQUENCE</scope>
    <source>
        <strain evidence="1">CBS 103.79</strain>
    </source>
</reference>
<evidence type="ECO:0000313" key="1">
    <source>
        <dbReference type="EMBL" id="KAK3896413.1"/>
    </source>
</evidence>
<sequence>QHRAHEGDLGWLNEQVRGVKEGQRVVVLTHYCPTVDERAVEARHRGSEVASGFATDLSGEGCWTSPVVVMWAFGHTHYCCYFWEGRKRVVANQRGYALALQQGFDAEKVFMVGEQEGGG</sequence>
<organism evidence="1 2">
    <name type="scientific">Staphylotrichum tortipilum</name>
    <dbReference type="NCBI Taxonomy" id="2831512"/>
    <lineage>
        <taxon>Eukaryota</taxon>
        <taxon>Fungi</taxon>
        <taxon>Dikarya</taxon>
        <taxon>Ascomycota</taxon>
        <taxon>Pezizomycotina</taxon>
        <taxon>Sordariomycetes</taxon>
        <taxon>Sordariomycetidae</taxon>
        <taxon>Sordariales</taxon>
        <taxon>Chaetomiaceae</taxon>
        <taxon>Staphylotrichum</taxon>
    </lineage>
</organism>
<dbReference type="PANTHER" id="PTHR37844">
    <property type="entry name" value="SER/THR PROTEIN PHOSPHATASE SUPERFAMILY (AFU_ORTHOLOGUE AFUA_1G14840)"/>
    <property type="match status" value="1"/>
</dbReference>
<dbReference type="Proteomes" id="UP001303889">
    <property type="component" value="Unassembled WGS sequence"/>
</dbReference>
<gene>
    <name evidence="1" type="ORF">C8A05DRAFT_20606</name>
</gene>
<feature type="non-terminal residue" evidence="1">
    <location>
        <position position="1"/>
    </location>
</feature>